<evidence type="ECO:0000256" key="3">
    <source>
        <dbReference type="ARBA" id="ARBA00022833"/>
    </source>
</evidence>
<feature type="domain" description="MYND-type" evidence="5">
    <location>
        <begin position="34"/>
        <end position="84"/>
    </location>
</feature>
<protein>
    <recommendedName>
        <fullName evidence="5">MYND-type domain-containing protein</fullName>
    </recommendedName>
</protein>
<dbReference type="Pfam" id="PF01753">
    <property type="entry name" value="zf-MYND"/>
    <property type="match status" value="1"/>
</dbReference>
<dbReference type="PANTHER" id="PTHR47570:SF1">
    <property type="entry name" value="ZINC ION BINDING PROTEIN"/>
    <property type="match status" value="1"/>
</dbReference>
<reference evidence="6 7" key="1">
    <citation type="submission" date="2018-06" db="EMBL/GenBank/DDBJ databases">
        <title>A transcriptomic atlas of mushroom development highlights an independent origin of complex multicellularity.</title>
        <authorList>
            <consortium name="DOE Joint Genome Institute"/>
            <person name="Krizsan K."/>
            <person name="Almasi E."/>
            <person name="Merenyi Z."/>
            <person name="Sahu N."/>
            <person name="Viragh M."/>
            <person name="Koszo T."/>
            <person name="Mondo S."/>
            <person name="Kiss B."/>
            <person name="Balint B."/>
            <person name="Kues U."/>
            <person name="Barry K."/>
            <person name="Hegedus J.C."/>
            <person name="Henrissat B."/>
            <person name="Johnson J."/>
            <person name="Lipzen A."/>
            <person name="Ohm R."/>
            <person name="Nagy I."/>
            <person name="Pangilinan J."/>
            <person name="Yan J."/>
            <person name="Xiong Y."/>
            <person name="Grigoriev I.V."/>
            <person name="Hibbett D.S."/>
            <person name="Nagy L.G."/>
        </authorList>
    </citation>
    <scope>NUCLEOTIDE SEQUENCE [LARGE SCALE GENOMIC DNA]</scope>
    <source>
        <strain evidence="6 7">SZMC22713</strain>
    </source>
</reference>
<proteinExistence type="predicted"/>
<evidence type="ECO:0000256" key="1">
    <source>
        <dbReference type="ARBA" id="ARBA00022723"/>
    </source>
</evidence>
<sequence>MAPATSLYHEFLYESAKRVKEGDADVHVEGAPVCYHCSQTADKLLQCSGCRGIRYCSPACAKEAWKPHAVPGVPGFQPGHKTECAEMKECMKEGPEFKAILEQFPWGRCKCRGKFHLDLALALRDLYGKGPKYGWWVAETTDVEASSILYTAADWGKMLLSTKHFDEAAGWKLPADEIPWLNFQNRKMPSFPTTFHHNWTSYYEWRGLPLESPAALLLHWPLSIYRLLYLLKLVPDGPVMSERQKLLIYYVGAEKELDSLPVFGELALLLPNTDIEIVMFGPSLYDIVKKAKSRSLASREFVYEYRAPDECGSGSVRIRLHKKSALWDPVEDFSRVPMPDVIIGLDSGISSYPSWHNIVGVSRALSIPFGVTEFGRPSLDLDKTKIPMILFMLSQDDKFKAVVGVDKVDAMLKTLAVKPSNEINPFMCPAPPLARHCNIPANMNGLTSTITARPPIK</sequence>
<organism evidence="6 7">
    <name type="scientific">Rickenella mellea</name>
    <dbReference type="NCBI Taxonomy" id="50990"/>
    <lineage>
        <taxon>Eukaryota</taxon>
        <taxon>Fungi</taxon>
        <taxon>Dikarya</taxon>
        <taxon>Basidiomycota</taxon>
        <taxon>Agaricomycotina</taxon>
        <taxon>Agaricomycetes</taxon>
        <taxon>Hymenochaetales</taxon>
        <taxon>Rickenellaceae</taxon>
        <taxon>Rickenella</taxon>
    </lineage>
</organism>
<dbReference type="EMBL" id="ML170161">
    <property type="protein sequence ID" value="TDL26530.1"/>
    <property type="molecule type" value="Genomic_DNA"/>
</dbReference>
<dbReference type="SUPFAM" id="SSF144232">
    <property type="entry name" value="HIT/MYND zinc finger-like"/>
    <property type="match status" value="1"/>
</dbReference>
<keyword evidence="2 4" id="KW-0863">Zinc-finger</keyword>
<accession>A0A4Y7QI32</accession>
<evidence type="ECO:0000256" key="4">
    <source>
        <dbReference type="PROSITE-ProRule" id="PRU00134"/>
    </source>
</evidence>
<dbReference type="InterPro" id="IPR046824">
    <property type="entry name" value="Mss51-like_C"/>
</dbReference>
<keyword evidence="3" id="KW-0862">Zinc</keyword>
<dbReference type="InterPro" id="IPR002893">
    <property type="entry name" value="Znf_MYND"/>
</dbReference>
<dbReference type="Gene3D" id="6.10.140.2220">
    <property type="match status" value="1"/>
</dbReference>
<dbReference type="GO" id="GO:0008270">
    <property type="term" value="F:zinc ion binding"/>
    <property type="evidence" value="ECO:0007669"/>
    <property type="project" value="UniProtKB-KW"/>
</dbReference>
<dbReference type="OrthoDB" id="432970at2759"/>
<keyword evidence="7" id="KW-1185">Reference proteome</keyword>
<dbReference type="AlphaFoldDB" id="A0A4Y7QI32"/>
<dbReference type="PROSITE" id="PS50865">
    <property type="entry name" value="ZF_MYND_2"/>
    <property type="match status" value="1"/>
</dbReference>
<dbReference type="PANTHER" id="PTHR47570">
    <property type="entry name" value="ZINC ION BINDING PROTEIN"/>
    <property type="match status" value="1"/>
</dbReference>
<dbReference type="Pfam" id="PF20179">
    <property type="entry name" value="MSS51_C"/>
    <property type="match status" value="1"/>
</dbReference>
<name>A0A4Y7QI32_9AGAM</name>
<dbReference type="VEuPathDB" id="FungiDB:BD410DRAFT_524864"/>
<keyword evidence="1" id="KW-0479">Metal-binding</keyword>
<evidence type="ECO:0000313" key="6">
    <source>
        <dbReference type="EMBL" id="TDL26530.1"/>
    </source>
</evidence>
<dbReference type="Proteomes" id="UP000294933">
    <property type="component" value="Unassembled WGS sequence"/>
</dbReference>
<dbReference type="STRING" id="50990.A0A4Y7QI32"/>
<gene>
    <name evidence="6" type="ORF">BD410DRAFT_524864</name>
</gene>
<evidence type="ECO:0000313" key="7">
    <source>
        <dbReference type="Proteomes" id="UP000294933"/>
    </source>
</evidence>
<evidence type="ECO:0000256" key="2">
    <source>
        <dbReference type="ARBA" id="ARBA00022771"/>
    </source>
</evidence>
<evidence type="ECO:0000259" key="5">
    <source>
        <dbReference type="PROSITE" id="PS50865"/>
    </source>
</evidence>